<dbReference type="RefSeq" id="WP_206586091.1">
    <property type="nucleotide sequence ID" value="NZ_JAFKCU010000002.1"/>
</dbReference>
<comment type="caution">
    <text evidence="1">The sequence shown here is derived from an EMBL/GenBank/DDBJ whole genome shotgun (WGS) entry which is preliminary data.</text>
</comment>
<dbReference type="PROSITE" id="PS51257">
    <property type="entry name" value="PROKAR_LIPOPROTEIN"/>
    <property type="match status" value="1"/>
</dbReference>
<dbReference type="Proteomes" id="UP000664480">
    <property type="component" value="Unassembled WGS sequence"/>
</dbReference>
<evidence type="ECO:0000313" key="2">
    <source>
        <dbReference type="Proteomes" id="UP000664480"/>
    </source>
</evidence>
<dbReference type="EMBL" id="JAFKCU010000002">
    <property type="protein sequence ID" value="MBN7815419.1"/>
    <property type="molecule type" value="Genomic_DNA"/>
</dbReference>
<organism evidence="1 2">
    <name type="scientific">Algoriphagus pacificus</name>
    <dbReference type="NCBI Taxonomy" id="2811234"/>
    <lineage>
        <taxon>Bacteria</taxon>
        <taxon>Pseudomonadati</taxon>
        <taxon>Bacteroidota</taxon>
        <taxon>Cytophagia</taxon>
        <taxon>Cytophagales</taxon>
        <taxon>Cyclobacteriaceae</taxon>
        <taxon>Algoriphagus</taxon>
    </lineage>
</organism>
<keyword evidence="2" id="KW-1185">Reference proteome</keyword>
<reference evidence="1 2" key="1">
    <citation type="submission" date="2021-03" db="EMBL/GenBank/DDBJ databases">
        <title>novel species isolated from a fishpond in China.</title>
        <authorList>
            <person name="Lu H."/>
            <person name="Cai Z."/>
        </authorList>
    </citation>
    <scope>NUCLEOTIDE SEQUENCE [LARGE SCALE GENOMIC DNA]</scope>
    <source>
        <strain evidence="1 2">YJ13C</strain>
    </source>
</reference>
<sequence>MNRNYFLYLAILLSSFGCQDDADKVISTDLPAEANQMFEISTAWSESLYFSLLTFEEYTSMDSTFILPGCPIVSIETEGRKVTLEFLASTECAQSNEGKRTGKINLTYPLTLDSTRTWTQSYENYTFKGTSIDGERNYKQSKNGIVTETFDMMTQKTSKELTSILSGSLMHQKNAKLSSSIGLISTGMMTGRNAAGREFSIEIPEDRLMLTNCFKQNELNPVSGVEIWTIDRGSSNQVTHRLTYELVDSCQVAANVLLPDGRKLLLNP</sequence>
<evidence type="ECO:0008006" key="3">
    <source>
        <dbReference type="Google" id="ProtNLM"/>
    </source>
</evidence>
<proteinExistence type="predicted"/>
<gene>
    <name evidence="1" type="ORF">J0A69_08275</name>
</gene>
<name>A0ABS3CE89_9BACT</name>
<accession>A0ABS3CE89</accession>
<protein>
    <recommendedName>
        <fullName evidence="3">Lipocalin-like domain-containing protein</fullName>
    </recommendedName>
</protein>
<evidence type="ECO:0000313" key="1">
    <source>
        <dbReference type="EMBL" id="MBN7815419.1"/>
    </source>
</evidence>